<dbReference type="Proteomes" id="UP000198724">
    <property type="component" value="Unassembled WGS sequence"/>
</dbReference>
<comment type="similarity">
    <text evidence="8 9">Belongs to the TonB-dependent receptor family.</text>
</comment>
<keyword evidence="6 8" id="KW-0472">Membrane</keyword>
<dbReference type="InterPro" id="IPR039426">
    <property type="entry name" value="TonB-dep_rcpt-like"/>
</dbReference>
<keyword evidence="7 8" id="KW-0998">Cell outer membrane</keyword>
<evidence type="ECO:0000256" key="6">
    <source>
        <dbReference type="ARBA" id="ARBA00023136"/>
    </source>
</evidence>
<dbReference type="InterPro" id="IPR012910">
    <property type="entry name" value="Plug_dom"/>
</dbReference>
<keyword evidence="2 8" id="KW-0813">Transport</keyword>
<evidence type="ECO:0000313" key="12">
    <source>
        <dbReference type="EMBL" id="SFG47304.1"/>
    </source>
</evidence>
<dbReference type="RefSeq" id="WP_217646735.1">
    <property type="nucleotide sequence ID" value="NZ_FOOT01000002.1"/>
</dbReference>
<dbReference type="NCBIfam" id="TIGR04056">
    <property type="entry name" value="OMP_RagA_SusC"/>
    <property type="match status" value="1"/>
</dbReference>
<evidence type="ECO:0000259" key="11">
    <source>
        <dbReference type="Pfam" id="PF07715"/>
    </source>
</evidence>
<dbReference type="Gene3D" id="2.60.40.1120">
    <property type="entry name" value="Carboxypeptidase-like, regulatory domain"/>
    <property type="match status" value="1"/>
</dbReference>
<proteinExistence type="inferred from homology"/>
<dbReference type="Pfam" id="PF00593">
    <property type="entry name" value="TonB_dep_Rec_b-barrel"/>
    <property type="match status" value="1"/>
</dbReference>
<dbReference type="InterPro" id="IPR023997">
    <property type="entry name" value="TonB-dep_OMP_SusC/RagA_CS"/>
</dbReference>
<dbReference type="GO" id="GO:0009279">
    <property type="term" value="C:cell outer membrane"/>
    <property type="evidence" value="ECO:0007669"/>
    <property type="project" value="UniProtKB-SubCell"/>
</dbReference>
<organism evidence="12 13">
    <name type="scientific">Pontibacter chinhatensis</name>
    <dbReference type="NCBI Taxonomy" id="1436961"/>
    <lineage>
        <taxon>Bacteria</taxon>
        <taxon>Pseudomonadati</taxon>
        <taxon>Bacteroidota</taxon>
        <taxon>Cytophagia</taxon>
        <taxon>Cytophagales</taxon>
        <taxon>Hymenobacteraceae</taxon>
        <taxon>Pontibacter</taxon>
    </lineage>
</organism>
<comment type="subcellular location">
    <subcellularLocation>
        <location evidence="1 8">Cell outer membrane</location>
        <topology evidence="1 8">Multi-pass membrane protein</topology>
    </subcellularLocation>
</comment>
<protein>
    <submittedName>
        <fullName evidence="12">TonB-linked outer membrane protein, SusC/RagA family</fullName>
    </submittedName>
</protein>
<keyword evidence="4 8" id="KW-0812">Transmembrane</keyword>
<dbReference type="SUPFAM" id="SSF49464">
    <property type="entry name" value="Carboxypeptidase regulatory domain-like"/>
    <property type="match status" value="1"/>
</dbReference>
<dbReference type="PROSITE" id="PS52016">
    <property type="entry name" value="TONB_DEPENDENT_REC_3"/>
    <property type="match status" value="1"/>
</dbReference>
<accession>A0A1I2S360</accession>
<dbReference type="Gene3D" id="2.170.130.10">
    <property type="entry name" value="TonB-dependent receptor, plug domain"/>
    <property type="match status" value="1"/>
</dbReference>
<evidence type="ECO:0000313" key="13">
    <source>
        <dbReference type="Proteomes" id="UP000198724"/>
    </source>
</evidence>
<reference evidence="13" key="1">
    <citation type="submission" date="2016-10" db="EMBL/GenBank/DDBJ databases">
        <authorList>
            <person name="Varghese N."/>
            <person name="Submissions S."/>
        </authorList>
    </citation>
    <scope>NUCLEOTIDE SEQUENCE [LARGE SCALE GENOMIC DNA]</scope>
    <source>
        <strain evidence="13">LP51</strain>
    </source>
</reference>
<evidence type="ECO:0000256" key="3">
    <source>
        <dbReference type="ARBA" id="ARBA00022452"/>
    </source>
</evidence>
<dbReference type="NCBIfam" id="TIGR04057">
    <property type="entry name" value="SusC_RagA_signa"/>
    <property type="match status" value="1"/>
</dbReference>
<keyword evidence="13" id="KW-1185">Reference proteome</keyword>
<dbReference type="InterPro" id="IPR036942">
    <property type="entry name" value="Beta-barrel_TonB_sf"/>
</dbReference>
<dbReference type="EMBL" id="FOOT01000002">
    <property type="protein sequence ID" value="SFG47304.1"/>
    <property type="molecule type" value="Genomic_DNA"/>
</dbReference>
<dbReference type="InterPro" id="IPR000531">
    <property type="entry name" value="Beta-barrel_TonB"/>
</dbReference>
<feature type="domain" description="TonB-dependent receptor plug" evidence="11">
    <location>
        <begin position="155"/>
        <end position="259"/>
    </location>
</feature>
<keyword evidence="5 9" id="KW-0798">TonB box</keyword>
<dbReference type="InterPro" id="IPR023996">
    <property type="entry name" value="TonB-dep_OMP_SusC/RagA"/>
</dbReference>
<evidence type="ECO:0000256" key="4">
    <source>
        <dbReference type="ARBA" id="ARBA00022692"/>
    </source>
</evidence>
<keyword evidence="3 8" id="KW-1134">Transmembrane beta strand</keyword>
<sequence length="1118" mass="121798">MKQKYSGAWLPPLGRHAKILSCKKDWAIVFAAVCALQSPLPGYAANTSFMVEPNMLSGATRQTTEVRGKVTGEEGEAIPGASVVVKGTTVGTATDANGNFTLNVPAGSTTLVISFMGYKSQEVAINNQSTINVTLATDARALQEVVVTGYAVQEKKDLTGAVAVVNVSEMTKQPEAQVSSMLQGRASGVTVLGSGQPGQSQQIRIRGFNTFGNNTPLFVVDGVPTENIRDLNPNDVETMQVLKDAGSASIYGARAANGVIIITTKKGKGKVSVTYDGYYGTQRPSGDNPWNLANPQEMAELNWLVARNGGVAPESPIYGSGASPVLPDYLVSGPGVTRTGVMAGDPEADPSLYNVNPFYTGGSSELSTFYRIARANKSGTDWYKEIFRPAPITSHNVAVSSGGEMGSFYFSANYFDQQGVLDNTYFKRYTVRANSSYNLNDNIRVGENLAYSVIENPQIGGGENMINMAYRLQPIIPVYDIMGNFSGSSGSGLGNARNPVAQLDRLRNNKAMGNRLFGNVFAEVDFLNHFTARTVFGGEMYNNNNRSFTFPEYENGENNTVNQFNQSSSNGYNWTWSNTLAYKRSFNDVHNLSVLVGSEAYNNYWSEVGGSTQGYFSFDPNFTTLGTGAGTRTNFSGRSEDALFSLIGRIDYSLMDKYLFGFVIRRDGSSRFGPNQRYGTFPAASAGWRISQESFMQNISWISDLKIRGGYGVMGNQLNVSPANAFTTYGSDRALSYYDIGGTNNSIVEGFRQSRIGNPDAKWETNINSNIGFDATLFNGKIDFTLDYYNKEIKDLLFDPELPGTAGGATRPFVNIARMRNKGIDAAITGHIDVSSDFRIDVTGTLTTYDNKILKVSNGAQNFDLESRRFNGSNIIRNEVGSPMSSFFGYQIVGFWDDQAEIDQANASAVEASGDANALYQADIGIGRFRYADADGDGIITPDDRVILGNPNPDFTYGLNIAATYKNFDFNMFLYGSQGNDIWNQVKWWTDFYPNFVGAKSKTAVHDSWTPENRNATAPIQEAKGTFSTTNVPTSYYVENGSYLRAKNVQLGYTLPKSLLSNYGVGSLRIYVQAANLFTITNYSGIDPEISGGTTAFGIDEGNYPNMRQYLAGINLSF</sequence>
<dbReference type="Pfam" id="PF13715">
    <property type="entry name" value="CarbopepD_reg_2"/>
    <property type="match status" value="1"/>
</dbReference>
<evidence type="ECO:0000256" key="5">
    <source>
        <dbReference type="ARBA" id="ARBA00023077"/>
    </source>
</evidence>
<gene>
    <name evidence="12" type="ORF">SAMN05421739_102635</name>
</gene>
<dbReference type="FunFam" id="2.60.40.1120:FF:000003">
    <property type="entry name" value="Outer membrane protein Omp121"/>
    <property type="match status" value="1"/>
</dbReference>
<evidence type="ECO:0000256" key="7">
    <source>
        <dbReference type="ARBA" id="ARBA00023237"/>
    </source>
</evidence>
<evidence type="ECO:0000256" key="9">
    <source>
        <dbReference type="RuleBase" id="RU003357"/>
    </source>
</evidence>
<feature type="domain" description="TonB-dependent receptor-like beta-barrel" evidence="10">
    <location>
        <begin position="498"/>
        <end position="1073"/>
    </location>
</feature>
<dbReference type="Gene3D" id="2.40.170.20">
    <property type="entry name" value="TonB-dependent receptor, beta-barrel domain"/>
    <property type="match status" value="1"/>
</dbReference>
<dbReference type="Pfam" id="PF07715">
    <property type="entry name" value="Plug"/>
    <property type="match status" value="1"/>
</dbReference>
<dbReference type="InterPro" id="IPR008969">
    <property type="entry name" value="CarboxyPept-like_regulatory"/>
</dbReference>
<evidence type="ECO:0000259" key="10">
    <source>
        <dbReference type="Pfam" id="PF00593"/>
    </source>
</evidence>
<evidence type="ECO:0000256" key="8">
    <source>
        <dbReference type="PROSITE-ProRule" id="PRU01360"/>
    </source>
</evidence>
<evidence type="ECO:0000256" key="1">
    <source>
        <dbReference type="ARBA" id="ARBA00004571"/>
    </source>
</evidence>
<dbReference type="STRING" id="1436961.SAMN05421739_102635"/>
<evidence type="ECO:0000256" key="2">
    <source>
        <dbReference type="ARBA" id="ARBA00022448"/>
    </source>
</evidence>
<dbReference type="InterPro" id="IPR037066">
    <property type="entry name" value="Plug_dom_sf"/>
</dbReference>
<dbReference type="AlphaFoldDB" id="A0A1I2S360"/>
<name>A0A1I2S360_9BACT</name>
<dbReference type="SUPFAM" id="SSF56935">
    <property type="entry name" value="Porins"/>
    <property type="match status" value="1"/>
</dbReference>